<dbReference type="AlphaFoldDB" id="M5RQ25"/>
<keyword evidence="1" id="KW-1133">Transmembrane helix</keyword>
<evidence type="ECO:0000313" key="2">
    <source>
        <dbReference type="EMBL" id="EMI17492.1"/>
    </source>
</evidence>
<proteinExistence type="predicted"/>
<accession>M5RQ25</accession>
<feature type="transmembrane region" description="Helical" evidence="1">
    <location>
        <begin position="22"/>
        <end position="39"/>
    </location>
</feature>
<evidence type="ECO:0000256" key="1">
    <source>
        <dbReference type="SAM" id="Phobius"/>
    </source>
</evidence>
<keyword evidence="1" id="KW-0812">Transmembrane</keyword>
<dbReference type="EMBL" id="ANOG01000792">
    <property type="protein sequence ID" value="EMI17492.1"/>
    <property type="molecule type" value="Genomic_DNA"/>
</dbReference>
<reference evidence="2 3" key="1">
    <citation type="journal article" date="2013" name="Mar. Genomics">
        <title>Expression of sulfatases in Rhodopirellula baltica and the diversity of sulfatases in the genus Rhodopirellula.</title>
        <authorList>
            <person name="Wegner C.E."/>
            <person name="Richter-Heitmann T."/>
            <person name="Klindworth A."/>
            <person name="Klockow C."/>
            <person name="Richter M."/>
            <person name="Achstetter T."/>
            <person name="Glockner F.O."/>
            <person name="Harder J."/>
        </authorList>
    </citation>
    <scope>NUCLEOTIDE SEQUENCE [LARGE SCALE GENOMIC DNA]</scope>
    <source>
        <strain evidence="2 3">SM1</strain>
    </source>
</reference>
<evidence type="ECO:0000313" key="3">
    <source>
        <dbReference type="Proteomes" id="UP000011991"/>
    </source>
</evidence>
<dbReference type="PATRIC" id="fig|1265738.3.peg.5591"/>
<protein>
    <submittedName>
        <fullName evidence="2">Uncharacterized protein</fullName>
    </submittedName>
</protein>
<gene>
    <name evidence="2" type="ORF">RMSM_05585</name>
</gene>
<comment type="caution">
    <text evidence="2">The sequence shown here is derived from an EMBL/GenBank/DDBJ whole genome shotgun (WGS) entry which is preliminary data.</text>
</comment>
<sequence>MPDSEKIRQKNGWQKNWVIRQLGIYLFATHVFAAVFFACRNTRGGSNRSADRIRKKTR</sequence>
<dbReference type="Proteomes" id="UP000011991">
    <property type="component" value="Unassembled WGS sequence"/>
</dbReference>
<organism evidence="2 3">
    <name type="scientific">Rhodopirellula maiorica SM1</name>
    <dbReference type="NCBI Taxonomy" id="1265738"/>
    <lineage>
        <taxon>Bacteria</taxon>
        <taxon>Pseudomonadati</taxon>
        <taxon>Planctomycetota</taxon>
        <taxon>Planctomycetia</taxon>
        <taxon>Pirellulales</taxon>
        <taxon>Pirellulaceae</taxon>
        <taxon>Novipirellula</taxon>
    </lineage>
</organism>
<keyword evidence="3" id="KW-1185">Reference proteome</keyword>
<name>M5RQ25_9BACT</name>
<keyword evidence="1" id="KW-0472">Membrane</keyword>